<reference evidence="6 7" key="1">
    <citation type="submission" date="2019-06" db="EMBL/GenBank/DDBJ databases">
        <authorList>
            <person name="Palmer J.M."/>
        </authorList>
    </citation>
    <scope>NUCLEOTIDE SEQUENCE [LARGE SCALE GENOMIC DNA]</scope>
    <source>
        <strain evidence="4 6">TWF106</strain>
        <strain evidence="5 7">TWF191</strain>
        <strain evidence="3">TWF679</strain>
    </source>
</reference>
<protein>
    <submittedName>
        <fullName evidence="5">Uncharacterized protein</fullName>
    </submittedName>
</protein>
<keyword evidence="2" id="KW-0472">Membrane</keyword>
<evidence type="ECO:0000313" key="4">
    <source>
        <dbReference type="EMBL" id="KAF3218614.1"/>
    </source>
</evidence>
<dbReference type="Proteomes" id="UP000472727">
    <property type="component" value="Unassembled WGS sequence"/>
</dbReference>
<dbReference type="AlphaFoldDB" id="A0A7C8R050"/>
<proteinExistence type="predicted"/>
<sequence>MQPPIGSKNGEVFDFRPCLCIRLLYPHTEESLARIAENSHSGSETEEEEEEESEVTESEVTESEIETPGKPRPPPTQPRDPEPETPKSKMGFVINWICSVPFVFTQRFFLLNAFHTVKIPASAVEYISGAFVPLLTSIFLLYFFPELKHVIISYIASLFFRSAEALASTTTNALTNTSSVTSTIIARAANNLANKSGGILDNEFFIAFAVCGFLFFSVVLVFFNPESWRQPAAPRVFLFGL</sequence>
<feature type="transmembrane region" description="Helical" evidence="2">
    <location>
        <begin position="204"/>
        <end position="223"/>
    </location>
</feature>
<dbReference type="Proteomes" id="UP000614610">
    <property type="component" value="Unassembled WGS sequence"/>
</dbReference>
<evidence type="ECO:0000256" key="1">
    <source>
        <dbReference type="SAM" id="MobiDB-lite"/>
    </source>
</evidence>
<evidence type="ECO:0000313" key="5">
    <source>
        <dbReference type="EMBL" id="KAF3227542.1"/>
    </source>
</evidence>
<dbReference type="EMBL" id="WIWT01000075">
    <property type="protein sequence ID" value="KAF3203869.1"/>
    <property type="molecule type" value="Genomic_DNA"/>
</dbReference>
<feature type="region of interest" description="Disordered" evidence="1">
    <location>
        <begin position="36"/>
        <end position="87"/>
    </location>
</feature>
<keyword evidence="2" id="KW-1133">Transmembrane helix</keyword>
<keyword evidence="2" id="KW-0812">Transmembrane</keyword>
<feature type="transmembrane region" description="Helical" evidence="2">
    <location>
        <begin position="126"/>
        <end position="144"/>
    </location>
</feature>
<name>A0A7C8R050_ORBOL</name>
<dbReference type="EMBL" id="WIWS01000040">
    <property type="protein sequence ID" value="KAF3218614.1"/>
    <property type="molecule type" value="Genomic_DNA"/>
</dbReference>
<feature type="compositionally biased region" description="Acidic residues" evidence="1">
    <location>
        <begin position="44"/>
        <end position="65"/>
    </location>
</feature>
<dbReference type="EMBL" id="WIPF01000019">
    <property type="protein sequence ID" value="KAF3227542.1"/>
    <property type="molecule type" value="Genomic_DNA"/>
</dbReference>
<feature type="transmembrane region" description="Helical" evidence="2">
    <location>
        <begin position="93"/>
        <end position="114"/>
    </location>
</feature>
<accession>A0A7C8R050</accession>
<organism evidence="5 7">
    <name type="scientific">Orbilia oligospora</name>
    <name type="common">Nematode-trapping fungus</name>
    <name type="synonym">Arthrobotrys oligospora</name>
    <dbReference type="NCBI Taxonomy" id="2813651"/>
    <lineage>
        <taxon>Eukaryota</taxon>
        <taxon>Fungi</taxon>
        <taxon>Dikarya</taxon>
        <taxon>Ascomycota</taxon>
        <taxon>Pezizomycotina</taxon>
        <taxon>Orbiliomycetes</taxon>
        <taxon>Orbiliales</taxon>
        <taxon>Orbiliaceae</taxon>
        <taxon>Orbilia</taxon>
    </lineage>
</organism>
<comment type="caution">
    <text evidence="5">The sequence shown here is derived from an EMBL/GenBank/DDBJ whole genome shotgun (WGS) entry which is preliminary data.</text>
</comment>
<dbReference type="OrthoDB" id="10592386at2759"/>
<evidence type="ECO:0000313" key="3">
    <source>
        <dbReference type="EMBL" id="KAF3203869.1"/>
    </source>
</evidence>
<evidence type="ECO:0000256" key="2">
    <source>
        <dbReference type="SAM" id="Phobius"/>
    </source>
</evidence>
<dbReference type="Proteomes" id="UP000483672">
    <property type="component" value="Unassembled WGS sequence"/>
</dbReference>
<gene>
    <name evidence="4" type="ORF">TWF106_007586</name>
    <name evidence="5" type="ORF">TWF191_003626</name>
    <name evidence="3" type="ORF">TWF679_010048</name>
</gene>
<evidence type="ECO:0000313" key="6">
    <source>
        <dbReference type="Proteomes" id="UP000472727"/>
    </source>
</evidence>
<evidence type="ECO:0000313" key="7">
    <source>
        <dbReference type="Proteomes" id="UP000483672"/>
    </source>
</evidence>